<evidence type="ECO:0000256" key="1">
    <source>
        <dbReference type="ARBA" id="ARBA00003800"/>
    </source>
</evidence>
<dbReference type="CDD" id="cd04901">
    <property type="entry name" value="ACT_3PGDH"/>
    <property type="match status" value="1"/>
</dbReference>
<evidence type="ECO:0000256" key="10">
    <source>
        <dbReference type="ARBA" id="ARBA00048126"/>
    </source>
</evidence>
<dbReference type="CDD" id="cd12174">
    <property type="entry name" value="PGDH_like_3"/>
    <property type="match status" value="1"/>
</dbReference>
<dbReference type="Pfam" id="PF02826">
    <property type="entry name" value="2-Hacid_dh_C"/>
    <property type="match status" value="1"/>
</dbReference>
<dbReference type="SUPFAM" id="SSF52283">
    <property type="entry name" value="Formate/glycerate dehydrogenase catalytic domain-like"/>
    <property type="match status" value="1"/>
</dbReference>
<feature type="domain" description="ACT" evidence="13">
    <location>
        <begin position="315"/>
        <end position="389"/>
    </location>
</feature>
<dbReference type="PROSITE" id="PS00065">
    <property type="entry name" value="D_2_HYDROXYACID_DH_1"/>
    <property type="match status" value="1"/>
</dbReference>
<dbReference type="InterPro" id="IPR006139">
    <property type="entry name" value="D-isomer_2_OHA_DH_cat_dom"/>
</dbReference>
<dbReference type="InterPro" id="IPR045865">
    <property type="entry name" value="ACT-like_dom_sf"/>
</dbReference>
<evidence type="ECO:0000256" key="8">
    <source>
        <dbReference type="ARBA" id="ARBA00023027"/>
    </source>
</evidence>
<evidence type="ECO:0000256" key="6">
    <source>
        <dbReference type="ARBA" id="ARBA00021582"/>
    </source>
</evidence>
<dbReference type="Proteomes" id="UP000776629">
    <property type="component" value="Unassembled WGS sequence"/>
</dbReference>
<dbReference type="EMBL" id="JACJJQ010000007">
    <property type="protein sequence ID" value="MBM6753639.1"/>
    <property type="molecule type" value="Genomic_DNA"/>
</dbReference>
<comment type="pathway">
    <text evidence="2">Amino-acid biosynthesis; L-serine biosynthesis; L-serine from 3-phospho-D-glycerate: step 1/3.</text>
</comment>
<reference evidence="14 15" key="1">
    <citation type="journal article" date="2021" name="Sci. Rep.">
        <title>The distribution of antibiotic resistance genes in chicken gut microbiota commensals.</title>
        <authorList>
            <person name="Juricova H."/>
            <person name="Matiasovicova J."/>
            <person name="Kubasova T."/>
            <person name="Cejkova D."/>
            <person name="Rychlik I."/>
        </authorList>
    </citation>
    <scope>NUCLEOTIDE SEQUENCE [LARGE SCALE GENOMIC DNA]</scope>
    <source>
        <strain evidence="14 15">An810</strain>
    </source>
</reference>
<dbReference type="InterPro" id="IPR029752">
    <property type="entry name" value="D-isomer_DH_CS1"/>
</dbReference>
<keyword evidence="8" id="KW-0520">NAD</keyword>
<dbReference type="EC" id="1.1.1.399" evidence="4"/>
<evidence type="ECO:0000256" key="5">
    <source>
        <dbReference type="ARBA" id="ARBA00013143"/>
    </source>
</evidence>
<evidence type="ECO:0000259" key="13">
    <source>
        <dbReference type="PROSITE" id="PS51671"/>
    </source>
</evidence>
<dbReference type="Pfam" id="PF00389">
    <property type="entry name" value="2-Hacid_dh"/>
    <property type="match status" value="1"/>
</dbReference>
<dbReference type="EC" id="1.1.1.95" evidence="5"/>
<comment type="catalytic activity">
    <reaction evidence="11">
        <text>(2R)-3-phosphoglycerate + NAD(+) = 3-phosphooxypyruvate + NADH + H(+)</text>
        <dbReference type="Rhea" id="RHEA:12641"/>
        <dbReference type="ChEBI" id="CHEBI:15378"/>
        <dbReference type="ChEBI" id="CHEBI:18110"/>
        <dbReference type="ChEBI" id="CHEBI:57540"/>
        <dbReference type="ChEBI" id="CHEBI:57945"/>
        <dbReference type="ChEBI" id="CHEBI:58272"/>
        <dbReference type="EC" id="1.1.1.95"/>
    </reaction>
</comment>
<dbReference type="InterPro" id="IPR006140">
    <property type="entry name" value="D-isomer_DH_NAD-bd"/>
</dbReference>
<sequence length="395" mass="42898">MYQIKTFNAISPVGLATFTAEYQINQKDAQPDAYLIRSVDLHEHDFPRSLKAIGRCGAGYNNIPLERASEQGIAVFNTPGGNANAVKELVLAMMILANRQVIAAANWTNQVQPGADITLEAAKSQFNGQELLGKRLAVIGLGHVGSLVANAAVNLGMEVIGYDPYLSADAAWQLSREIHRAPSLAAVVDQADFITVHVPKNEETTGMIDQELISQFKPTAVLLNFARHGIVDNQAVIDALNTKRLRWYSTDFSDALIHGHPRVTILPHLGGSTVEAEANCARMAAKAVMTYLTTGNLINSVNLPALQTPFASPERITLIHRNIPNMLGQISSLIAQHQINIENLANRAKADFAYTIVDVSDFANPDQQAALIQELAQIPAVSRVRLIHQPRGGNK</sequence>
<evidence type="ECO:0000256" key="12">
    <source>
        <dbReference type="RuleBase" id="RU003719"/>
    </source>
</evidence>
<organism evidence="14 15">
    <name type="scientific">Limosilactobacillus alvi</name>
    <dbReference type="NCBI Taxonomy" id="990412"/>
    <lineage>
        <taxon>Bacteria</taxon>
        <taxon>Bacillati</taxon>
        <taxon>Bacillota</taxon>
        <taxon>Bacilli</taxon>
        <taxon>Lactobacillales</taxon>
        <taxon>Lactobacillaceae</taxon>
        <taxon>Limosilactobacillus</taxon>
    </lineage>
</organism>
<name>A0ABS2EMH0_9LACO</name>
<dbReference type="PROSITE" id="PS00670">
    <property type="entry name" value="D_2_HYDROXYACID_DH_2"/>
    <property type="match status" value="1"/>
</dbReference>
<evidence type="ECO:0000256" key="4">
    <source>
        <dbReference type="ARBA" id="ARBA00013001"/>
    </source>
</evidence>
<evidence type="ECO:0000313" key="14">
    <source>
        <dbReference type="EMBL" id="MBM6753639.1"/>
    </source>
</evidence>
<dbReference type="PANTHER" id="PTHR42938">
    <property type="entry name" value="FORMATE DEHYDROGENASE 1"/>
    <property type="match status" value="1"/>
</dbReference>
<evidence type="ECO:0000256" key="3">
    <source>
        <dbReference type="ARBA" id="ARBA00005854"/>
    </source>
</evidence>
<dbReference type="PROSITE" id="PS51671">
    <property type="entry name" value="ACT"/>
    <property type="match status" value="1"/>
</dbReference>
<comment type="caution">
    <text evidence="14">The sequence shown here is derived from an EMBL/GenBank/DDBJ whole genome shotgun (WGS) entry which is preliminary data.</text>
</comment>
<evidence type="ECO:0000256" key="2">
    <source>
        <dbReference type="ARBA" id="ARBA00005216"/>
    </source>
</evidence>
<dbReference type="SUPFAM" id="SSF55021">
    <property type="entry name" value="ACT-like"/>
    <property type="match status" value="1"/>
</dbReference>
<keyword evidence="7 12" id="KW-0560">Oxidoreductase</keyword>
<comment type="function">
    <text evidence="1">Catalyzes the reversible oxidation of 3-phospho-D-glycerate to 3-phosphonooxypyruvate, the first step of the phosphorylated L-serine biosynthesis pathway. Also catalyzes the reversible oxidation of 2-hydroxyglutarate to 2-oxoglutarate.</text>
</comment>
<keyword evidence="15" id="KW-1185">Reference proteome</keyword>
<dbReference type="InterPro" id="IPR029753">
    <property type="entry name" value="D-isomer_DH_CS"/>
</dbReference>
<dbReference type="InterPro" id="IPR036291">
    <property type="entry name" value="NAD(P)-bd_dom_sf"/>
</dbReference>
<evidence type="ECO:0000256" key="9">
    <source>
        <dbReference type="ARBA" id="ARBA00030455"/>
    </source>
</evidence>
<accession>A0ABS2EMH0</accession>
<proteinExistence type="inferred from homology"/>
<comment type="catalytic activity">
    <reaction evidence="10">
        <text>(R)-2-hydroxyglutarate + NAD(+) = 2-oxoglutarate + NADH + H(+)</text>
        <dbReference type="Rhea" id="RHEA:49612"/>
        <dbReference type="ChEBI" id="CHEBI:15378"/>
        <dbReference type="ChEBI" id="CHEBI:15801"/>
        <dbReference type="ChEBI" id="CHEBI:16810"/>
        <dbReference type="ChEBI" id="CHEBI:57540"/>
        <dbReference type="ChEBI" id="CHEBI:57945"/>
        <dbReference type="EC" id="1.1.1.399"/>
    </reaction>
</comment>
<dbReference type="Gene3D" id="3.30.70.260">
    <property type="match status" value="1"/>
</dbReference>
<protein>
    <recommendedName>
        <fullName evidence="6">D-3-phosphoglycerate dehydrogenase</fullName>
        <ecNumber evidence="4">1.1.1.399</ecNumber>
        <ecNumber evidence="5">1.1.1.95</ecNumber>
    </recommendedName>
    <alternativeName>
        <fullName evidence="9">2-oxoglutarate reductase</fullName>
    </alternativeName>
</protein>
<evidence type="ECO:0000313" key="15">
    <source>
        <dbReference type="Proteomes" id="UP000776629"/>
    </source>
</evidence>
<dbReference type="Gene3D" id="3.40.50.720">
    <property type="entry name" value="NAD(P)-binding Rossmann-like Domain"/>
    <property type="match status" value="2"/>
</dbReference>
<dbReference type="SUPFAM" id="SSF51735">
    <property type="entry name" value="NAD(P)-binding Rossmann-fold domains"/>
    <property type="match status" value="1"/>
</dbReference>
<comment type="similarity">
    <text evidence="3 12">Belongs to the D-isomer specific 2-hydroxyacid dehydrogenase family.</text>
</comment>
<dbReference type="PANTHER" id="PTHR42938:SF47">
    <property type="entry name" value="HYDROXYPYRUVATE REDUCTASE"/>
    <property type="match status" value="1"/>
</dbReference>
<evidence type="ECO:0000256" key="11">
    <source>
        <dbReference type="ARBA" id="ARBA00048731"/>
    </source>
</evidence>
<evidence type="ECO:0000256" key="7">
    <source>
        <dbReference type="ARBA" id="ARBA00023002"/>
    </source>
</evidence>
<gene>
    <name evidence="14" type="ORF">H5993_02510</name>
</gene>
<dbReference type="RefSeq" id="WP_180870192.1">
    <property type="nucleotide sequence ID" value="NZ_JACJJQ010000007.1"/>
</dbReference>
<dbReference type="InterPro" id="IPR002912">
    <property type="entry name" value="ACT_dom"/>
</dbReference>